<comment type="caution">
    <text evidence="1">The sequence shown here is derived from an EMBL/GenBank/DDBJ whole genome shotgun (WGS) entry which is preliminary data.</text>
</comment>
<keyword evidence="1" id="KW-0670">Pyruvate</keyword>
<protein>
    <submittedName>
        <fullName evidence="1">Phosphoenolpyruvate carboxylase</fullName>
    </submittedName>
</protein>
<dbReference type="InterPro" id="IPR015813">
    <property type="entry name" value="Pyrv/PenolPyrv_kinase-like_dom"/>
</dbReference>
<evidence type="ECO:0000313" key="2">
    <source>
        <dbReference type="Proteomes" id="UP000471521"/>
    </source>
</evidence>
<dbReference type="RefSeq" id="WP_233745285.1">
    <property type="nucleotide sequence ID" value="NZ_WUUU01000016.1"/>
</dbReference>
<reference evidence="1 2" key="1">
    <citation type="submission" date="2019-12" db="EMBL/GenBank/DDBJ databases">
        <title>Isolation and characterization of three novel carbon monoxide-oxidizing members of Halobacteria from salione crusts and soils.</title>
        <authorList>
            <person name="Myers M.R."/>
            <person name="King G.M."/>
        </authorList>
    </citation>
    <scope>NUCLEOTIDE SEQUENCE [LARGE SCALE GENOMIC DNA]</scope>
    <source>
        <strain evidence="1 2">PCN9</strain>
    </source>
</reference>
<dbReference type="GO" id="GO:0006099">
    <property type="term" value="P:tricarboxylic acid cycle"/>
    <property type="evidence" value="ECO:0007669"/>
    <property type="project" value="InterPro"/>
</dbReference>
<dbReference type="GO" id="GO:0008964">
    <property type="term" value="F:phosphoenolpyruvate carboxylase activity"/>
    <property type="evidence" value="ECO:0007669"/>
    <property type="project" value="InterPro"/>
</dbReference>
<dbReference type="Pfam" id="PF00311">
    <property type="entry name" value="PEPcase"/>
    <property type="match status" value="1"/>
</dbReference>
<gene>
    <name evidence="1" type="ORF">GRX66_04130</name>
</gene>
<dbReference type="GO" id="GO:0015977">
    <property type="term" value="P:carbon fixation"/>
    <property type="evidence" value="ECO:0007669"/>
    <property type="project" value="InterPro"/>
</dbReference>
<proteinExistence type="predicted"/>
<keyword evidence="2" id="KW-1185">Reference proteome</keyword>
<dbReference type="InterPro" id="IPR021135">
    <property type="entry name" value="PEP_COase"/>
</dbReference>
<accession>A0A6B0SEC8</accession>
<dbReference type="EMBL" id="WUUU01000016">
    <property type="protein sequence ID" value="MXR19828.1"/>
    <property type="molecule type" value="Genomic_DNA"/>
</dbReference>
<feature type="non-terminal residue" evidence="1">
    <location>
        <position position="133"/>
    </location>
</feature>
<evidence type="ECO:0000313" key="1">
    <source>
        <dbReference type="EMBL" id="MXR19828.1"/>
    </source>
</evidence>
<sequence>MDLHGRGVREDVRELGESLGEAVRSHEQAATYQAVESARTAAIDYRRGDGDDRATLRDLVERADPGDCENLARAFTGYFELVNLAEERERVRELRRNEAAGTLSDGIRGAVADLADADATGADVANVLADVRV</sequence>
<name>A0A6B0SEC8_9EURY</name>
<dbReference type="AlphaFoldDB" id="A0A6B0SEC8"/>
<dbReference type="SUPFAM" id="SSF51621">
    <property type="entry name" value="Phosphoenolpyruvate/pyruvate domain"/>
    <property type="match status" value="1"/>
</dbReference>
<organism evidence="1 2">
    <name type="scientific">Halobacterium bonnevillei</name>
    <dbReference type="NCBI Taxonomy" id="2692200"/>
    <lineage>
        <taxon>Archaea</taxon>
        <taxon>Methanobacteriati</taxon>
        <taxon>Methanobacteriota</taxon>
        <taxon>Stenosarchaea group</taxon>
        <taxon>Halobacteria</taxon>
        <taxon>Halobacteriales</taxon>
        <taxon>Halobacteriaceae</taxon>
        <taxon>Halobacterium</taxon>
    </lineage>
</organism>
<dbReference type="Proteomes" id="UP000471521">
    <property type="component" value="Unassembled WGS sequence"/>
</dbReference>